<evidence type="ECO:0000313" key="4">
    <source>
        <dbReference type="EMBL" id="GFY87382.1"/>
    </source>
</evidence>
<evidence type="ECO:0000313" key="5">
    <source>
        <dbReference type="EMBL" id="GFY87687.1"/>
    </source>
</evidence>
<evidence type="ECO:0000313" key="2">
    <source>
        <dbReference type="EMBL" id="GFS28132.1"/>
    </source>
</evidence>
<sequence length="115" mass="13014">MLLASLIRNVLQALMVGYRFKSFSCRPFPSRYAALVSSRFLPHRKNQRFPSLVNLFVPSFPIQRTSLTQLLWLGTLPFSPQKNGLIQPERLLPTSFPALFPLIPSNVGDNRTASL</sequence>
<reference evidence="4 6" key="1">
    <citation type="submission" date="2019-07" db="EMBL/GenBank/DDBJ databases">
        <title>De Novo Assembly of kiwifruit Actinidia rufa.</title>
        <authorList>
            <person name="Sugita-Konishi S."/>
            <person name="Sato K."/>
            <person name="Mori E."/>
            <person name="Abe Y."/>
            <person name="Kisaki G."/>
            <person name="Hamano K."/>
            <person name="Suezawa K."/>
            <person name="Otani M."/>
            <person name="Fukuda T."/>
            <person name="Manabe T."/>
            <person name="Gomi K."/>
            <person name="Tabuchi M."/>
            <person name="Akimitsu K."/>
            <person name="Kataoka I."/>
        </authorList>
    </citation>
    <scope>NUCLEOTIDE SEQUENCE [LARGE SCALE GENOMIC DNA]</scope>
    <source>
        <strain evidence="6">cv. Fuchu</strain>
        <strain evidence="4">Fuchu</strain>
    </source>
</reference>
<dbReference type="EMBL" id="BJWL01000035">
    <property type="protein sequence ID" value="GFS28132.1"/>
    <property type="molecule type" value="Genomic_DNA"/>
</dbReference>
<name>A0A7J0D7Q0_9ERIC</name>
<dbReference type="EMBL" id="BJWL01000045">
    <property type="protein sequence ID" value="GFS28545.1"/>
    <property type="molecule type" value="Genomic_DNA"/>
</dbReference>
<keyword evidence="6" id="KW-1185">Reference proteome</keyword>
<dbReference type="EMBL" id="BJWL01000005">
    <property type="protein sequence ID" value="GFY87687.1"/>
    <property type="molecule type" value="Genomic_DNA"/>
</dbReference>
<dbReference type="Proteomes" id="UP000585474">
    <property type="component" value="Unassembled WGS sequence"/>
</dbReference>
<proteinExistence type="predicted"/>
<gene>
    <name evidence="1" type="ORF">Acr_00g0000220</name>
    <name evidence="2" type="ORF">Acr_00g0000240</name>
    <name evidence="3" type="ORF">Acr_00g0002460</name>
    <name evidence="4" type="ORF">Acr_05g0010210</name>
    <name evidence="5" type="ORF">Acr_05g0013260</name>
</gene>
<evidence type="ECO:0000313" key="1">
    <source>
        <dbReference type="EMBL" id="GFS28129.1"/>
    </source>
</evidence>
<evidence type="ECO:0000313" key="3">
    <source>
        <dbReference type="EMBL" id="GFS28545.1"/>
    </source>
</evidence>
<reference evidence="1" key="2">
    <citation type="submission" date="2020-08" db="EMBL/GenBank/DDBJ databases">
        <title>De Novo Assembly of kiwifruit Actinidia rufa.</title>
        <authorList>
            <person name="Sugita-Konishi S."/>
            <person name="Sato K."/>
            <person name="Mori E."/>
            <person name="Abe Y."/>
            <person name="Kisaki G."/>
            <person name="Hamano K."/>
            <person name="Suezawa K."/>
            <person name="Otani M."/>
            <person name="Fukuda T."/>
            <person name="Manabe T."/>
            <person name="Gomi K."/>
            <person name="Tabuchi M."/>
            <person name="Akimitsu K."/>
            <person name="Kataoka I."/>
        </authorList>
    </citation>
    <scope>NUCLEOTIDE SEQUENCE</scope>
    <source>
        <strain evidence="6">cv. Fuchu</strain>
        <strain evidence="1">Fuchu</strain>
    </source>
</reference>
<protein>
    <submittedName>
        <fullName evidence="1">Uncharacterized protein</fullName>
    </submittedName>
</protein>
<dbReference type="EMBL" id="BJWL01000005">
    <property type="protein sequence ID" value="GFY87382.1"/>
    <property type="molecule type" value="Genomic_DNA"/>
</dbReference>
<dbReference type="AlphaFoldDB" id="A0A7J0D7Q0"/>
<accession>A0A7J0D7Q0</accession>
<evidence type="ECO:0000313" key="6">
    <source>
        <dbReference type="Proteomes" id="UP000585474"/>
    </source>
</evidence>
<comment type="caution">
    <text evidence="1">The sequence shown here is derived from an EMBL/GenBank/DDBJ whole genome shotgun (WGS) entry which is preliminary data.</text>
</comment>
<organism evidence="1 6">
    <name type="scientific">Actinidia rufa</name>
    <dbReference type="NCBI Taxonomy" id="165716"/>
    <lineage>
        <taxon>Eukaryota</taxon>
        <taxon>Viridiplantae</taxon>
        <taxon>Streptophyta</taxon>
        <taxon>Embryophyta</taxon>
        <taxon>Tracheophyta</taxon>
        <taxon>Spermatophyta</taxon>
        <taxon>Magnoliopsida</taxon>
        <taxon>eudicotyledons</taxon>
        <taxon>Gunneridae</taxon>
        <taxon>Pentapetalae</taxon>
        <taxon>asterids</taxon>
        <taxon>Ericales</taxon>
        <taxon>Actinidiaceae</taxon>
        <taxon>Actinidia</taxon>
    </lineage>
</organism>
<dbReference type="EMBL" id="BJWL01000035">
    <property type="protein sequence ID" value="GFS28129.1"/>
    <property type="molecule type" value="Genomic_DNA"/>
</dbReference>